<organism evidence="2 3">
    <name type="scientific">Phnomibacter ginsenosidimutans</name>
    <dbReference type="NCBI Taxonomy" id="2676868"/>
    <lineage>
        <taxon>Bacteria</taxon>
        <taxon>Pseudomonadati</taxon>
        <taxon>Bacteroidota</taxon>
        <taxon>Chitinophagia</taxon>
        <taxon>Chitinophagales</taxon>
        <taxon>Chitinophagaceae</taxon>
        <taxon>Phnomibacter</taxon>
    </lineage>
</organism>
<gene>
    <name evidence="2" type="ORF">GLV81_07655</name>
</gene>
<sequence length="456" mass="53634">MNHPTWRQRLSYFSLFVPVRLYLLLFVLAMAIAWWWLQRQLPTDPSFTGALLQLLIKAAFSAVLLLIAFCLTTTLLPFLWLAWHIKKRRVQVNIAHAEDGDDYGGRKITIQIQPLWQPLFGFLRYRLLYDGIKLSPKFSLVSNSQQKGWFTSQKAGWYYWPLPAIREYDIEQMLVYFEDLFQFFSFSLRIPVKQSFYTKPRRREQETAMVSPQRTEQENVRIEELKRIEGEYINYKNFEDNDDVRRIVWKIYAKNKELVVRIPEILDPYASHIYMYTSFFDSLGMDDNYLVNTRGLDHFKISCWSLYSQLQKAGRLVKLIPDQLLPNRNFANAQQATEYNLSASNWHHEDDLLSVVPAKGHALICFSSLSSPQQLDQLLQRQQQKATLVFVELSKGMPKRQIGKWLRWIFIKPEGNFEKQGFTEIGKYSTLKQLKDNEALLLQLLQKHGADALRIG</sequence>
<keyword evidence="1" id="KW-0472">Membrane</keyword>
<keyword evidence="1" id="KW-0812">Transmembrane</keyword>
<evidence type="ECO:0000313" key="3">
    <source>
        <dbReference type="Proteomes" id="UP000426027"/>
    </source>
</evidence>
<dbReference type="RefSeq" id="WP_157478273.1">
    <property type="nucleotide sequence ID" value="NZ_CP046566.1"/>
</dbReference>
<proteinExistence type="predicted"/>
<evidence type="ECO:0000313" key="2">
    <source>
        <dbReference type="EMBL" id="QGW27988.1"/>
    </source>
</evidence>
<feature type="transmembrane region" description="Helical" evidence="1">
    <location>
        <begin position="12"/>
        <end position="36"/>
    </location>
</feature>
<evidence type="ECO:0000256" key="1">
    <source>
        <dbReference type="SAM" id="Phobius"/>
    </source>
</evidence>
<feature type="transmembrane region" description="Helical" evidence="1">
    <location>
        <begin position="56"/>
        <end position="83"/>
    </location>
</feature>
<protein>
    <submittedName>
        <fullName evidence="2">DUF58 domain-containing protein</fullName>
    </submittedName>
</protein>
<dbReference type="KEGG" id="fls:GLV81_07655"/>
<reference evidence="2 3" key="1">
    <citation type="submission" date="2019-11" db="EMBL/GenBank/DDBJ databases">
        <authorList>
            <person name="Im W.T."/>
        </authorList>
    </citation>
    <scope>NUCLEOTIDE SEQUENCE [LARGE SCALE GENOMIC DNA]</scope>
    <source>
        <strain evidence="2 3">SB-02</strain>
    </source>
</reference>
<dbReference type="Proteomes" id="UP000426027">
    <property type="component" value="Chromosome"/>
</dbReference>
<name>A0A6I6GK55_9BACT</name>
<keyword evidence="1" id="KW-1133">Transmembrane helix</keyword>
<keyword evidence="3" id="KW-1185">Reference proteome</keyword>
<dbReference type="AlphaFoldDB" id="A0A6I6GK55"/>
<accession>A0A6I6GK55</accession>
<dbReference type="EMBL" id="CP046566">
    <property type="protein sequence ID" value="QGW27988.1"/>
    <property type="molecule type" value="Genomic_DNA"/>
</dbReference>